<protein>
    <submittedName>
        <fullName evidence="1">Uncharacterized protein</fullName>
    </submittedName>
</protein>
<dbReference type="RefSeq" id="WP_257500641.1">
    <property type="nucleotide sequence ID" value="NZ_CP102382.1"/>
</dbReference>
<accession>A0ABY5NWB8</accession>
<reference evidence="1 2" key="1">
    <citation type="submission" date="2022-08" db="EMBL/GenBank/DDBJ databases">
        <title>Myroides zhujiangensis sp. nov., a novel bacterium isolated from sediment in the Pearl River Estuary.</title>
        <authorList>
            <person name="Cui L."/>
        </authorList>
    </citation>
    <scope>NUCLEOTIDE SEQUENCE [LARGE SCALE GENOMIC DNA]</scope>
    <source>
        <strain evidence="1 2">SCSIO 72103</strain>
    </source>
</reference>
<dbReference type="InterPro" id="IPR015943">
    <property type="entry name" value="WD40/YVTN_repeat-like_dom_sf"/>
</dbReference>
<organism evidence="1 2">
    <name type="scientific">Paenimyroides aestuarii</name>
    <dbReference type="NCBI Taxonomy" id="2968490"/>
    <lineage>
        <taxon>Bacteria</taxon>
        <taxon>Pseudomonadati</taxon>
        <taxon>Bacteroidota</taxon>
        <taxon>Flavobacteriia</taxon>
        <taxon>Flavobacteriales</taxon>
        <taxon>Flavobacteriaceae</taxon>
        <taxon>Paenimyroides</taxon>
    </lineage>
</organism>
<sequence>MILKHKIENVKKILLVNKRIFTQSSHKNDEIEGIHVSDDYYLFNDLQTVYRYRQSILEVFRDNYDDFVEINTDSNDLRQNLSNENKILLFYLSSDDIAIYDLNSRKTIETISFDKDISVYVKNGVIVTEGKSYTIKNIISYWSLKNISESLWKHTLPEGFKIVGSVQVIDNVLFFIAYKDNHYQLVTGLDIETGTILYQNQYEVTNENNFVVAKNLNEEDKLMYGYGHVYQVLNPKTGEIILQKEFKENKEYDLLPSINSIYDNKLWFVSRRGKEAKFGAIDLETSEIDFVQSFPLENDGQFDKPVFHQGKIYLHDSNNVLYVLE</sequence>
<dbReference type="EMBL" id="CP102382">
    <property type="protein sequence ID" value="UUV22729.1"/>
    <property type="molecule type" value="Genomic_DNA"/>
</dbReference>
<dbReference type="SUPFAM" id="SSF50998">
    <property type="entry name" value="Quinoprotein alcohol dehydrogenase-like"/>
    <property type="match status" value="1"/>
</dbReference>
<keyword evidence="2" id="KW-1185">Reference proteome</keyword>
<dbReference type="Gene3D" id="2.130.10.10">
    <property type="entry name" value="YVTN repeat-like/Quinoprotein amine dehydrogenase"/>
    <property type="match status" value="1"/>
</dbReference>
<evidence type="ECO:0000313" key="2">
    <source>
        <dbReference type="Proteomes" id="UP001317001"/>
    </source>
</evidence>
<proteinExistence type="predicted"/>
<dbReference type="Proteomes" id="UP001317001">
    <property type="component" value="Chromosome"/>
</dbReference>
<gene>
    <name evidence="1" type="ORF">NPX36_06725</name>
</gene>
<evidence type="ECO:0000313" key="1">
    <source>
        <dbReference type="EMBL" id="UUV22729.1"/>
    </source>
</evidence>
<dbReference type="InterPro" id="IPR011047">
    <property type="entry name" value="Quinoprotein_ADH-like_sf"/>
</dbReference>
<name>A0ABY5NWB8_9FLAO</name>